<gene>
    <name evidence="1" type="ORF">MNBD_GAMMA12-610</name>
</gene>
<reference evidence="1" key="1">
    <citation type="submission" date="2018-06" db="EMBL/GenBank/DDBJ databases">
        <authorList>
            <person name="Zhirakovskaya E."/>
        </authorList>
    </citation>
    <scope>NUCLEOTIDE SEQUENCE</scope>
</reference>
<proteinExistence type="predicted"/>
<organism evidence="1">
    <name type="scientific">hydrothermal vent metagenome</name>
    <dbReference type="NCBI Taxonomy" id="652676"/>
    <lineage>
        <taxon>unclassified sequences</taxon>
        <taxon>metagenomes</taxon>
        <taxon>ecological metagenomes</taxon>
    </lineage>
</organism>
<protein>
    <submittedName>
        <fullName evidence="1">Uncharacterized protein</fullName>
    </submittedName>
</protein>
<dbReference type="AlphaFoldDB" id="A0A3B0Z777"/>
<sequence length="70" mass="8209">MSGRGINPSVSEYYILWEALISYESRLEKFSEMSTDEDKQLEYDEKLQDIEGIKKSLEIAAKNEFELELK</sequence>
<evidence type="ECO:0000313" key="1">
    <source>
        <dbReference type="EMBL" id="VAW77224.1"/>
    </source>
</evidence>
<name>A0A3B0Z777_9ZZZZ</name>
<dbReference type="EMBL" id="UOFL01000124">
    <property type="protein sequence ID" value="VAW77224.1"/>
    <property type="molecule type" value="Genomic_DNA"/>
</dbReference>
<accession>A0A3B0Z777</accession>